<feature type="binding site" evidence="12">
    <location>
        <position position="402"/>
    </location>
    <ligand>
        <name>FAD</name>
        <dbReference type="ChEBI" id="CHEBI:57692"/>
    </ligand>
</feature>
<dbReference type="FunFam" id="3.40.50.80:FF:000001">
    <property type="entry name" value="NADPH--cytochrome P450 reductase 1"/>
    <property type="match status" value="1"/>
</dbReference>
<dbReference type="InterPro" id="IPR001433">
    <property type="entry name" value="OxRdtase_FAD/NAD-bd"/>
</dbReference>
<feature type="binding site" evidence="12">
    <location>
        <begin position="411"/>
        <end position="414"/>
    </location>
    <ligand>
        <name>FAD</name>
        <dbReference type="ChEBI" id="CHEBI:57692"/>
    </ligand>
</feature>
<dbReference type="UniPathway" id="UPA00140">
    <property type="reaction ID" value="UER00207"/>
</dbReference>
<evidence type="ECO:0000256" key="5">
    <source>
        <dbReference type="ARBA" id="ARBA00022827"/>
    </source>
</evidence>
<dbReference type="InterPro" id="IPR017927">
    <property type="entry name" value="FAD-bd_FR_type"/>
</dbReference>
<feature type="domain" description="FAD-binding FR-type" evidence="14">
    <location>
        <begin position="228"/>
        <end position="462"/>
    </location>
</feature>
<feature type="binding site" evidence="12">
    <location>
        <position position="588"/>
    </location>
    <ligand>
        <name>FAD</name>
        <dbReference type="ChEBI" id="CHEBI:57692"/>
    </ligand>
</feature>
<feature type="binding site" evidence="12">
    <location>
        <begin position="508"/>
        <end position="509"/>
    </location>
    <ligand>
        <name>NADP(+)</name>
        <dbReference type="ChEBI" id="CHEBI:58349"/>
    </ligand>
</feature>
<keyword evidence="3 11" id="KW-0285">Flavoprotein</keyword>
<dbReference type="InterPro" id="IPR001709">
    <property type="entry name" value="Flavoprot_Pyr_Nucl_cyt_Rdtase"/>
</dbReference>
<dbReference type="Gene3D" id="3.40.50.80">
    <property type="entry name" value="Nucleotide-binding domain of ferredoxin-NADP reductase (FNR) module"/>
    <property type="match status" value="1"/>
</dbReference>
<keyword evidence="16" id="KW-1185">Reference proteome</keyword>
<comment type="cofactor">
    <cofactor evidence="11 12">
        <name>FAD</name>
        <dbReference type="ChEBI" id="CHEBI:57692"/>
    </cofactor>
    <text evidence="11 12">Binds 1 FAD per subunit.</text>
</comment>
<dbReference type="InterPro" id="IPR017938">
    <property type="entry name" value="Riboflavin_synthase-like_b-brl"/>
</dbReference>
<comment type="subunit">
    <text evidence="11">Alpha(8)-beta(8). The alpha component is a flavoprotein, the beta component is a hemoprotein.</text>
</comment>
<evidence type="ECO:0000256" key="2">
    <source>
        <dbReference type="ARBA" id="ARBA00022605"/>
    </source>
</evidence>
<feature type="binding site" evidence="12">
    <location>
        <begin position="396"/>
        <end position="398"/>
    </location>
    <ligand>
        <name>FAD</name>
        <dbReference type="ChEBI" id="CHEBI:57692"/>
    </ligand>
</feature>
<feature type="binding site" evidence="12">
    <location>
        <begin position="152"/>
        <end position="161"/>
    </location>
    <ligand>
        <name>FMN</name>
        <dbReference type="ChEBI" id="CHEBI:58210"/>
    </ligand>
</feature>
<dbReference type="Gene3D" id="1.20.990.10">
    <property type="entry name" value="NADPH-cytochrome p450 Reductase, Chain A, domain 3"/>
    <property type="match status" value="1"/>
</dbReference>
<comment type="function">
    <text evidence="11">Component of the sulfite reductase complex that catalyzes the 6-electron reduction of sulfite to sulfide. This is one of several activities required for the biosynthesis of L-cysteine from sulfate. The flavoprotein component catalyzes the electron flow from NADPH -&gt; FAD -&gt; FMN to the hemoprotein component.</text>
</comment>
<dbReference type="PIRSF" id="PIRSF000207">
    <property type="entry name" value="SiR-FP_CysJ"/>
    <property type="match status" value="1"/>
</dbReference>
<keyword evidence="7 11" id="KW-0249">Electron transport</keyword>
<dbReference type="SUPFAM" id="SSF63380">
    <property type="entry name" value="Riboflavin synthase domain-like"/>
    <property type="match status" value="1"/>
</dbReference>
<keyword evidence="1 11" id="KW-0813">Transport</keyword>
<evidence type="ECO:0000313" key="16">
    <source>
        <dbReference type="Proteomes" id="UP000092695"/>
    </source>
</evidence>
<evidence type="ECO:0000256" key="12">
    <source>
        <dbReference type="PIRSR" id="PIRSR000207-1"/>
    </source>
</evidence>
<evidence type="ECO:0000256" key="3">
    <source>
        <dbReference type="ARBA" id="ARBA00022630"/>
    </source>
</evidence>
<dbReference type="EMBL" id="CP016268">
    <property type="protein sequence ID" value="ANO52088.1"/>
    <property type="molecule type" value="Genomic_DNA"/>
</dbReference>
<dbReference type="InterPro" id="IPR010199">
    <property type="entry name" value="CysJ"/>
</dbReference>
<evidence type="ECO:0000256" key="7">
    <source>
        <dbReference type="ARBA" id="ARBA00022982"/>
    </source>
</evidence>
<keyword evidence="9 11" id="KW-0198">Cysteine biosynthesis</keyword>
<dbReference type="GO" id="GO:0005829">
    <property type="term" value="C:cytosol"/>
    <property type="evidence" value="ECO:0007669"/>
    <property type="project" value="TreeGrafter"/>
</dbReference>
<dbReference type="PANTHER" id="PTHR19384">
    <property type="entry name" value="NITRIC OXIDE SYNTHASE-RELATED"/>
    <property type="match status" value="1"/>
</dbReference>
<comment type="pathway">
    <text evidence="11">Sulfur metabolism; hydrogen sulfide biosynthesis; hydrogen sulfide from sulfite (NADPH route): step 1/1.</text>
</comment>
<keyword evidence="4 11" id="KW-0288">FMN</keyword>
<dbReference type="Pfam" id="PF00175">
    <property type="entry name" value="NAD_binding_1"/>
    <property type="match status" value="1"/>
</dbReference>
<feature type="binding site" evidence="12">
    <location>
        <begin position="378"/>
        <end position="381"/>
    </location>
    <ligand>
        <name>FAD</name>
        <dbReference type="ChEBI" id="CHEBI:57692"/>
    </ligand>
</feature>
<name>A0A193LI24_9GAMM</name>
<dbReference type="EC" id="1.8.1.2" evidence="11"/>
<dbReference type="GO" id="GO:0010181">
    <property type="term" value="F:FMN binding"/>
    <property type="evidence" value="ECO:0007669"/>
    <property type="project" value="InterPro"/>
</dbReference>
<dbReference type="Pfam" id="PF00667">
    <property type="entry name" value="FAD_binding_1"/>
    <property type="match status" value="2"/>
</dbReference>
<dbReference type="SUPFAM" id="SSF52218">
    <property type="entry name" value="Flavoproteins"/>
    <property type="match status" value="1"/>
</dbReference>
<comment type="catalytic activity">
    <reaction evidence="10 11">
        <text>hydrogen sulfide + 3 NADP(+) + 3 H2O = sulfite + 3 NADPH + 4 H(+)</text>
        <dbReference type="Rhea" id="RHEA:13801"/>
        <dbReference type="ChEBI" id="CHEBI:15377"/>
        <dbReference type="ChEBI" id="CHEBI:15378"/>
        <dbReference type="ChEBI" id="CHEBI:17359"/>
        <dbReference type="ChEBI" id="CHEBI:29919"/>
        <dbReference type="ChEBI" id="CHEBI:57783"/>
        <dbReference type="ChEBI" id="CHEBI:58349"/>
        <dbReference type="EC" id="1.8.1.2"/>
    </reaction>
</comment>
<keyword evidence="6 11" id="KW-0521">NADP</keyword>
<dbReference type="InterPro" id="IPR029039">
    <property type="entry name" value="Flavoprotein-like_sf"/>
</dbReference>
<keyword evidence="5 11" id="KW-0274">FAD</keyword>
<evidence type="ECO:0000313" key="15">
    <source>
        <dbReference type="EMBL" id="ANO52088.1"/>
    </source>
</evidence>
<dbReference type="PROSITE" id="PS51384">
    <property type="entry name" value="FAD_FR"/>
    <property type="match status" value="1"/>
</dbReference>
<dbReference type="CDD" id="cd06199">
    <property type="entry name" value="SiR"/>
    <property type="match status" value="1"/>
</dbReference>
<feature type="binding site" evidence="12">
    <location>
        <position position="550"/>
    </location>
    <ligand>
        <name>NADP(+)</name>
        <dbReference type="ChEBI" id="CHEBI:58349"/>
    </ligand>
</feature>
<dbReference type="InterPro" id="IPR008254">
    <property type="entry name" value="Flavodoxin/NO_synth"/>
</dbReference>
<dbReference type="KEGG" id="woc:BA177_13560"/>
<protein>
    <recommendedName>
        <fullName evidence="11">Sulfite reductase [NADPH] flavoprotein alpha-component</fullName>
        <shortName evidence="11">SiR-FP</shortName>
        <ecNumber evidence="11">1.8.1.2</ecNumber>
    </recommendedName>
</protein>
<gene>
    <name evidence="15" type="ORF">BA177_13560</name>
</gene>
<dbReference type="Gene3D" id="2.40.30.10">
    <property type="entry name" value="Translation factors"/>
    <property type="match status" value="1"/>
</dbReference>
<dbReference type="InterPro" id="IPR039261">
    <property type="entry name" value="FNR_nucleotide-bd"/>
</dbReference>
<dbReference type="InterPro" id="IPR003097">
    <property type="entry name" value="CysJ-like_FAD-binding"/>
</dbReference>
<keyword evidence="2 11" id="KW-0028">Amino-acid biosynthesis</keyword>
<dbReference type="PANTHER" id="PTHR19384:SF128">
    <property type="entry name" value="NADPH OXIDOREDUCTASE A"/>
    <property type="match status" value="1"/>
</dbReference>
<dbReference type="STRING" id="1548547.BA177_13560"/>
<dbReference type="InterPro" id="IPR001094">
    <property type="entry name" value="Flavdoxin-like"/>
</dbReference>
<dbReference type="GO" id="GO:0004783">
    <property type="term" value="F:sulfite reductase (NADPH) activity"/>
    <property type="evidence" value="ECO:0007669"/>
    <property type="project" value="UniProtKB-EC"/>
</dbReference>
<dbReference type="GO" id="GO:0050660">
    <property type="term" value="F:flavin adenine dinucleotide binding"/>
    <property type="evidence" value="ECO:0007669"/>
    <property type="project" value="InterPro"/>
</dbReference>
<dbReference type="GO" id="GO:0019344">
    <property type="term" value="P:cysteine biosynthetic process"/>
    <property type="evidence" value="ECO:0007669"/>
    <property type="project" value="UniProtKB-KW"/>
</dbReference>
<evidence type="ECO:0000256" key="8">
    <source>
        <dbReference type="ARBA" id="ARBA00023002"/>
    </source>
</evidence>
<dbReference type="PRINTS" id="PR00369">
    <property type="entry name" value="FLAVODOXIN"/>
</dbReference>
<accession>A0A193LI24</accession>
<evidence type="ECO:0000256" key="10">
    <source>
        <dbReference type="ARBA" id="ARBA00052219"/>
    </source>
</evidence>
<dbReference type="PROSITE" id="PS50902">
    <property type="entry name" value="FLAVODOXIN_LIKE"/>
    <property type="match status" value="1"/>
</dbReference>
<dbReference type="Proteomes" id="UP000092695">
    <property type="component" value="Chromosome"/>
</dbReference>
<organism evidence="15 16">
    <name type="scientific">Woeseia oceani</name>
    <dbReference type="NCBI Taxonomy" id="1548547"/>
    <lineage>
        <taxon>Bacteria</taxon>
        <taxon>Pseudomonadati</taxon>
        <taxon>Pseudomonadota</taxon>
        <taxon>Gammaproteobacteria</taxon>
        <taxon>Woeseiales</taxon>
        <taxon>Woeseiaceae</taxon>
        <taxon>Woeseia</taxon>
    </lineage>
</organism>
<keyword evidence="8 11" id="KW-0560">Oxidoreductase</keyword>
<evidence type="ECO:0000256" key="9">
    <source>
        <dbReference type="ARBA" id="ARBA00023192"/>
    </source>
</evidence>
<comment type="cofactor">
    <cofactor evidence="11 12">
        <name>FMN</name>
        <dbReference type="ChEBI" id="CHEBI:58210"/>
    </cofactor>
    <text evidence="11 12">Binds 1 FMN per subunit.</text>
</comment>
<dbReference type="AlphaFoldDB" id="A0A193LI24"/>
<dbReference type="InterPro" id="IPR023173">
    <property type="entry name" value="NADPH_Cyt_P450_Rdtase_alpha"/>
</dbReference>
<evidence type="ECO:0000256" key="1">
    <source>
        <dbReference type="ARBA" id="ARBA00022448"/>
    </source>
</evidence>
<feature type="binding site" evidence="12">
    <location>
        <begin position="514"/>
        <end position="518"/>
    </location>
    <ligand>
        <name>NADP(+)</name>
        <dbReference type="ChEBI" id="CHEBI:58349"/>
    </ligand>
</feature>
<dbReference type="OrthoDB" id="9816402at2"/>
<evidence type="ECO:0000259" key="14">
    <source>
        <dbReference type="PROSITE" id="PS51384"/>
    </source>
</evidence>
<evidence type="ECO:0000256" key="11">
    <source>
        <dbReference type="PIRNR" id="PIRNR000207"/>
    </source>
</evidence>
<reference evidence="15 16" key="1">
    <citation type="submission" date="2016-06" db="EMBL/GenBank/DDBJ databases">
        <title>Complete genome sequence of a deep-branching marine Gamma Proteobacterium Woeseia oceani type strain XK5.</title>
        <authorList>
            <person name="Mu D."/>
            <person name="Du Z."/>
        </authorList>
    </citation>
    <scope>NUCLEOTIDE SEQUENCE [LARGE SCALE GENOMIC DNA]</scope>
    <source>
        <strain evidence="15 16">XK5</strain>
    </source>
</reference>
<evidence type="ECO:0000259" key="13">
    <source>
        <dbReference type="PROSITE" id="PS50902"/>
    </source>
</evidence>
<proteinExistence type="predicted"/>
<evidence type="ECO:0000256" key="4">
    <source>
        <dbReference type="ARBA" id="ARBA00022643"/>
    </source>
</evidence>
<feature type="domain" description="Flavodoxin-like" evidence="13">
    <location>
        <begin position="63"/>
        <end position="201"/>
    </location>
</feature>
<dbReference type="GO" id="GO:0070814">
    <property type="term" value="P:hydrogen sulfide biosynthetic process"/>
    <property type="evidence" value="ECO:0007669"/>
    <property type="project" value="UniProtKB-UniPathway"/>
</dbReference>
<dbReference type="Gene3D" id="3.40.50.360">
    <property type="match status" value="1"/>
</dbReference>
<dbReference type="SUPFAM" id="SSF52343">
    <property type="entry name" value="Ferredoxin reductase-like, C-terminal NADP-linked domain"/>
    <property type="match status" value="1"/>
</dbReference>
<sequence>MSSAQQAMIDPPLAANVQQQLQAAVAGFDRDQLLWSSGYLAGLAGGAALPQSVPAATVVAEVWNIYYATETGNSRRVAESLADKARDAGLTVEVQDLRDVKPKSLARVSRALFVVATHGVGEPPDGCELFFEYWFGKRAPSLAGLSYSVLALGDSSYADFCLMGQRFDARLAELGANAISARIDCDLDYDAPAADWARSVIDKATAETPPAAPARLRAVENKPRVSRDRPYQADILTDQIITGPGSSKAVHHIELDIEEAGVSYLPGDSLGIIAQNPPPLVAAVLKATGLSADATVNLGGDDLPLSEVLSAHKEISVLSKPLLSHLANDHAGIAGVLADRDTLNRWFKTRQVIDALSDYPLQWSAQEFVDQLRSLTPRLYSIASSPDANPGEVHLTVAQVRYQLYGRDHWGAASNYLTAGHESVPVYIERNDHFRLPEDSSTPIVMIGAGTGVAPYRAFVEHRRELGHRGDNWLIYGDRHFASDFLYQLEWLRHRKDGILARLDVAFSRDQANKVYVQHRIAEQAATLWAWLQRGAHVYVCGDADYMANDVHLALQNVFETQGGLTPEQAIESLAELKTAGRYQRDVY</sequence>
<dbReference type="RefSeq" id="WP_068617074.1">
    <property type="nucleotide sequence ID" value="NZ_CP016268.1"/>
</dbReference>
<evidence type="ECO:0000256" key="6">
    <source>
        <dbReference type="ARBA" id="ARBA00022857"/>
    </source>
</evidence>
<dbReference type="PRINTS" id="PR00371">
    <property type="entry name" value="FPNCR"/>
</dbReference>
<dbReference type="Pfam" id="PF00258">
    <property type="entry name" value="Flavodoxin_1"/>
    <property type="match status" value="1"/>
</dbReference>